<feature type="domain" description="Beta-lactamase-related" evidence="2">
    <location>
        <begin position="46"/>
        <end position="341"/>
    </location>
</feature>
<sequence length="387" mass="40637">MTATKSKRITALTLTAALTLAGVGVTGTAAVAGDRAVQEAAQRVVDAGAPGYLARVDNGRRVETAAAGFADLGTHRRLAATDQFEIGSNTKMFTATLILQLVDRGRVRLDTPIERYLPGVVPNGAHITVRMLLNHTSGLFNYTEDPEFMLSVLQDPGYAHTEKELLDVAFAHEPLFAPGADWSYSNTNYIVAGLLAEKLTGTSLPDLVQQRIAQPLGLTRTYLADPRATRTGRGYAHGYTVTFAGAEPSYTDTSGGAVGAWAGAAGGIISTASDMSRFVTALLTAKLFSVQQLRQMQTTVALPAGGSITGGYGLGLLRLDFPCGTVWGHDGGTLGHQSWAVGTADGKRTAISDFNTAVIDLEPNKGAENLARTAGDASVVVICRALK</sequence>
<dbReference type="SUPFAM" id="SSF56601">
    <property type="entry name" value="beta-lactamase/transpeptidase-like"/>
    <property type="match status" value="1"/>
</dbReference>
<proteinExistence type="predicted"/>
<dbReference type="PANTHER" id="PTHR46825">
    <property type="entry name" value="D-ALANYL-D-ALANINE-CARBOXYPEPTIDASE/ENDOPEPTIDASE AMPH"/>
    <property type="match status" value="1"/>
</dbReference>
<feature type="signal peptide" evidence="1">
    <location>
        <begin position="1"/>
        <end position="32"/>
    </location>
</feature>
<dbReference type="InterPro" id="IPR001466">
    <property type="entry name" value="Beta-lactam-related"/>
</dbReference>
<protein>
    <submittedName>
        <fullName evidence="3">D-alanyl-D-alanine carboxypeptidase</fullName>
    </submittedName>
</protein>
<dbReference type="Proteomes" id="UP000198688">
    <property type="component" value="Chromosome I"/>
</dbReference>
<evidence type="ECO:0000256" key="1">
    <source>
        <dbReference type="SAM" id="SignalP"/>
    </source>
</evidence>
<keyword evidence="3" id="KW-0378">Hydrolase</keyword>
<evidence type="ECO:0000313" key="3">
    <source>
        <dbReference type="EMBL" id="SDT39641.1"/>
    </source>
</evidence>
<dbReference type="OrthoDB" id="9809635at2"/>
<name>A0A1H2A0U4_9ACTN</name>
<dbReference type="AlphaFoldDB" id="A0A1H2A0U4"/>
<reference evidence="3 4" key="1">
    <citation type="submission" date="2016-10" db="EMBL/GenBank/DDBJ databases">
        <authorList>
            <person name="de Groot N.N."/>
        </authorList>
    </citation>
    <scope>NUCLEOTIDE SEQUENCE [LARGE SCALE GENOMIC DNA]</scope>
    <source>
        <strain evidence="3 4">DSM 43941</strain>
    </source>
</reference>
<dbReference type="Gene3D" id="3.40.710.10">
    <property type="entry name" value="DD-peptidase/beta-lactamase superfamily"/>
    <property type="match status" value="1"/>
</dbReference>
<dbReference type="Pfam" id="PF00144">
    <property type="entry name" value="Beta-lactamase"/>
    <property type="match status" value="1"/>
</dbReference>
<evidence type="ECO:0000313" key="4">
    <source>
        <dbReference type="Proteomes" id="UP000198688"/>
    </source>
</evidence>
<feature type="chain" id="PRO_5038923240" evidence="1">
    <location>
        <begin position="33"/>
        <end position="387"/>
    </location>
</feature>
<accession>A0A1H2A0U4</accession>
<keyword evidence="4" id="KW-1185">Reference proteome</keyword>
<dbReference type="InterPro" id="IPR012338">
    <property type="entry name" value="Beta-lactam/transpept-like"/>
</dbReference>
<keyword evidence="1" id="KW-0732">Signal</keyword>
<dbReference type="InterPro" id="IPR050491">
    <property type="entry name" value="AmpC-like"/>
</dbReference>
<organism evidence="3 4">
    <name type="scientific">Actinoplanes derwentensis</name>
    <dbReference type="NCBI Taxonomy" id="113562"/>
    <lineage>
        <taxon>Bacteria</taxon>
        <taxon>Bacillati</taxon>
        <taxon>Actinomycetota</taxon>
        <taxon>Actinomycetes</taxon>
        <taxon>Micromonosporales</taxon>
        <taxon>Micromonosporaceae</taxon>
        <taxon>Actinoplanes</taxon>
    </lineage>
</organism>
<evidence type="ECO:0000259" key="2">
    <source>
        <dbReference type="Pfam" id="PF00144"/>
    </source>
</evidence>
<keyword evidence="3" id="KW-0645">Protease</keyword>
<dbReference type="PANTHER" id="PTHR46825:SF7">
    <property type="entry name" value="D-ALANYL-D-ALANINE CARBOXYPEPTIDASE"/>
    <property type="match status" value="1"/>
</dbReference>
<gene>
    <name evidence="3" type="ORF">SAMN04489716_3607</name>
</gene>
<dbReference type="EMBL" id="LT629758">
    <property type="protein sequence ID" value="SDT39641.1"/>
    <property type="molecule type" value="Genomic_DNA"/>
</dbReference>
<dbReference type="RefSeq" id="WP_157751661.1">
    <property type="nucleotide sequence ID" value="NZ_BOMJ01000010.1"/>
</dbReference>
<keyword evidence="3" id="KW-0121">Carboxypeptidase</keyword>
<dbReference type="GO" id="GO:0004180">
    <property type="term" value="F:carboxypeptidase activity"/>
    <property type="evidence" value="ECO:0007669"/>
    <property type="project" value="UniProtKB-KW"/>
</dbReference>
<dbReference type="STRING" id="113562.SAMN04489716_3607"/>